<name>A0A0F9JQK3_9ZZZZ</name>
<evidence type="ECO:0000259" key="2">
    <source>
        <dbReference type="Pfam" id="PF10088"/>
    </source>
</evidence>
<dbReference type="InterPro" id="IPR027417">
    <property type="entry name" value="P-loop_NTPase"/>
</dbReference>
<evidence type="ECO:0000313" key="3">
    <source>
        <dbReference type="EMBL" id="KKM72179.1"/>
    </source>
</evidence>
<accession>A0A0F9JQK3</accession>
<reference evidence="3" key="1">
    <citation type="journal article" date="2015" name="Nature">
        <title>Complex archaea that bridge the gap between prokaryotes and eukaryotes.</title>
        <authorList>
            <person name="Spang A."/>
            <person name="Saw J.H."/>
            <person name="Jorgensen S.L."/>
            <person name="Zaremba-Niedzwiedzka K."/>
            <person name="Martijn J."/>
            <person name="Lind A.E."/>
            <person name="van Eijk R."/>
            <person name="Schleper C."/>
            <person name="Guy L."/>
            <person name="Ettema T.J."/>
        </authorList>
    </citation>
    <scope>NUCLEOTIDE SEQUENCE</scope>
</reference>
<feature type="domain" description="DUF2326" evidence="2">
    <location>
        <begin position="457"/>
        <end position="598"/>
    </location>
</feature>
<organism evidence="3">
    <name type="scientific">marine sediment metagenome</name>
    <dbReference type="NCBI Taxonomy" id="412755"/>
    <lineage>
        <taxon>unclassified sequences</taxon>
        <taxon>metagenomes</taxon>
        <taxon>ecological metagenomes</taxon>
    </lineage>
</organism>
<dbReference type="InterPro" id="IPR018760">
    <property type="entry name" value="DUF2326"/>
</dbReference>
<dbReference type="Pfam" id="PF10088">
    <property type="entry name" value="DUF2326"/>
    <property type="match status" value="1"/>
</dbReference>
<sequence>MKLSCIYSNRPEVFPRISFNDRLNVVYAKVTRPKESDKDSHNLGKTLLLHLIDFMLLKGLDKGHFLHKNKALFKDFVFLLEIQTNHGAYVTVRRDMEQSSKAWIKFHDSPGQDFSSLPDESWDYAKLPCERAKENAKEKLNTALGLTDVHPWDFRKALGYFLRAQGDYRDEFQLAKFAAGTHIHWKPFMAYLLGLDWHPIQKKYDLDEEISKKTTLRENSREIAGADVEAYDKLKGALAIKRAEADEARAGIERFNFYQQDMEFNAEVVERIENEIAARNDRLYTIDYEAQKLEAALGKGIAFDPDAVRLLFEEAQAEFPDALSRSYEELVDFNRKLSADRGRRLKEQLTSRREERKSVAESLRQLNQRREDVLDVIQDTDTLRKFRRLHHLLVDREAEIARLQTELEQLDKVAQIDKEIRELEHKRTEKIELISSVIRDGSDLYSDMRREFNRILKTIIGVPAILSTSMNKEGNVEFDAALLKSGTADITTSEGEGFSYRQLMCCAFDMAMLSAHANGSFYRFVYHDGVFEGLDNRKKLKLLEVMRDLTDRLGIQYILTVIDADMPRDDEDHVVAFSTNEVVRELFEGADEGRLFRMPKF</sequence>
<dbReference type="EMBL" id="LAZR01009517">
    <property type="protein sequence ID" value="KKM72179.1"/>
    <property type="molecule type" value="Genomic_DNA"/>
</dbReference>
<protein>
    <recommendedName>
        <fullName evidence="2">DUF2326 domain-containing protein</fullName>
    </recommendedName>
</protein>
<dbReference type="AlphaFoldDB" id="A0A0F9JQK3"/>
<comment type="caution">
    <text evidence="3">The sequence shown here is derived from an EMBL/GenBank/DDBJ whole genome shotgun (WGS) entry which is preliminary data.</text>
</comment>
<dbReference type="Gene3D" id="3.40.50.300">
    <property type="entry name" value="P-loop containing nucleotide triphosphate hydrolases"/>
    <property type="match status" value="1"/>
</dbReference>
<keyword evidence="1" id="KW-0175">Coiled coil</keyword>
<feature type="coiled-coil region" evidence="1">
    <location>
        <begin position="393"/>
        <end position="433"/>
    </location>
</feature>
<evidence type="ECO:0000256" key="1">
    <source>
        <dbReference type="SAM" id="Coils"/>
    </source>
</evidence>
<gene>
    <name evidence="3" type="ORF">LCGC14_1423130</name>
</gene>
<proteinExistence type="predicted"/>